<accession>A0A3D8J4J3</accession>
<dbReference type="OrthoDB" id="9787478at2"/>
<dbReference type="AlphaFoldDB" id="A0A3D8J4J3"/>
<sequence>MSDLFHEKMQIMFLDRVMQIIKQTPHHQYQILTKRPHRMFEYFKGEKYPENSALNKENKEVFGGGIVREIPFNVWLGTTIEISHTKPRIDIIRNLKANVKLLSIEPLLDDLGELDLSGIDWMVVGGESGFRARAMQESWVMNIQKQCQNQGVAFFFKQWGTWGSDGIKRNKKENGAMLGGRIYREYPKVSSPIMSSLL</sequence>
<evidence type="ECO:0000313" key="2">
    <source>
        <dbReference type="Proteomes" id="UP000256424"/>
    </source>
</evidence>
<dbReference type="RefSeq" id="WP_104721294.1">
    <property type="nucleotide sequence ID" value="NZ_FZPM01000009.1"/>
</dbReference>
<dbReference type="Proteomes" id="UP000256424">
    <property type="component" value="Unassembled WGS sequence"/>
</dbReference>
<keyword evidence="2" id="KW-1185">Reference proteome</keyword>
<comment type="caution">
    <text evidence="1">The sequence shown here is derived from an EMBL/GenBank/DDBJ whole genome shotgun (WGS) entry which is preliminary data.</text>
</comment>
<dbReference type="Pfam" id="PF07505">
    <property type="entry name" value="DUF5131"/>
    <property type="match status" value="1"/>
</dbReference>
<gene>
    <name evidence="1" type="ORF">CQA66_05070</name>
</gene>
<dbReference type="InterPro" id="IPR011101">
    <property type="entry name" value="DUF5131"/>
</dbReference>
<name>A0A3D8J4J3_9HELI</name>
<proteinExistence type="predicted"/>
<organism evidence="1 2">
    <name type="scientific">Helicobacter aurati</name>
    <dbReference type="NCBI Taxonomy" id="137778"/>
    <lineage>
        <taxon>Bacteria</taxon>
        <taxon>Pseudomonadati</taxon>
        <taxon>Campylobacterota</taxon>
        <taxon>Epsilonproteobacteria</taxon>
        <taxon>Campylobacterales</taxon>
        <taxon>Helicobacteraceae</taxon>
        <taxon>Helicobacter</taxon>
    </lineage>
</organism>
<dbReference type="EMBL" id="NXLW01000007">
    <property type="protein sequence ID" value="RDU72432.1"/>
    <property type="molecule type" value="Genomic_DNA"/>
</dbReference>
<protein>
    <submittedName>
        <fullName evidence="1">DUF5131 domain-containing protein</fullName>
    </submittedName>
</protein>
<evidence type="ECO:0000313" key="1">
    <source>
        <dbReference type="EMBL" id="RDU72432.1"/>
    </source>
</evidence>
<reference evidence="1 2" key="1">
    <citation type="submission" date="2018-04" db="EMBL/GenBank/DDBJ databases">
        <title>Novel Campyloabacter and Helicobacter Species and Strains.</title>
        <authorList>
            <person name="Mannion A.J."/>
            <person name="Shen Z."/>
            <person name="Fox J.G."/>
        </authorList>
    </citation>
    <scope>NUCLEOTIDE SEQUENCE [LARGE SCALE GENOMIC DNA]</scope>
    <source>
        <strain evidence="1 2">MIT 97-5075</strain>
    </source>
</reference>